<sequence length="347" mass="39967">MINDYLQPEDFLMDDTFKKYCEGSDERCIQFWEKWVIDNPSKSHLVEKARYMYQILSANITPMNVQVNKINEALQPQKELRKRYILWYAAAAACFFIVLMAGLFYYVNKPEKPVLYSKSFETGLGSKKKIVLPDGTIVYLNSDSEIKMEEGFNEETRSVKLIGEAYFDVAHNKEKPFKVLTDNFKVTVLGTIFNLKAYPKEGFSEASLVKGSIKVESTDGDQENTLTLRPGQKMKFYQNEKKSIAGVKASPQLPKIELGRLTKLDTNIVETAWVTNNLVFDALTWKEMQPIIERWYGIDIELGDETVAGYQYTATFSKENIFEVLKRLQEVKSFKYKMKGGQIIITK</sequence>
<dbReference type="Proteomes" id="UP000307244">
    <property type="component" value="Unassembled WGS sequence"/>
</dbReference>
<feature type="domain" description="Protein FecR C-terminal" evidence="3">
    <location>
        <begin position="278"/>
        <end position="345"/>
    </location>
</feature>
<protein>
    <submittedName>
        <fullName evidence="4">DUF4974 domain-containing protein</fullName>
    </submittedName>
</protein>
<evidence type="ECO:0000259" key="2">
    <source>
        <dbReference type="Pfam" id="PF04773"/>
    </source>
</evidence>
<feature type="transmembrane region" description="Helical" evidence="1">
    <location>
        <begin position="85"/>
        <end position="107"/>
    </location>
</feature>
<feature type="domain" description="FecR protein" evidence="2">
    <location>
        <begin position="120"/>
        <end position="213"/>
    </location>
</feature>
<dbReference type="InterPro" id="IPR032508">
    <property type="entry name" value="FecR_C"/>
</dbReference>
<dbReference type="EMBL" id="SWBQ01000002">
    <property type="protein sequence ID" value="TKC07201.1"/>
    <property type="molecule type" value="Genomic_DNA"/>
</dbReference>
<keyword evidence="1" id="KW-0812">Transmembrane</keyword>
<keyword evidence="5" id="KW-1185">Reference proteome</keyword>
<dbReference type="PANTHER" id="PTHR30273">
    <property type="entry name" value="PERIPLASMIC SIGNAL SENSOR AND SIGMA FACTOR ACTIVATOR FECR-RELATED"/>
    <property type="match status" value="1"/>
</dbReference>
<gene>
    <name evidence="4" type="ORF">FA047_08050</name>
</gene>
<reference evidence="4 5" key="1">
    <citation type="submission" date="2019-04" db="EMBL/GenBank/DDBJ databases">
        <title>Pedobacter sp. RP-3-15 sp. nov., isolated from Arctic soil.</title>
        <authorList>
            <person name="Dahal R.H."/>
            <person name="Kim D.-U."/>
        </authorList>
    </citation>
    <scope>NUCLEOTIDE SEQUENCE [LARGE SCALE GENOMIC DNA]</scope>
    <source>
        <strain evidence="4 5">RP-3-15</strain>
    </source>
</reference>
<dbReference type="InterPro" id="IPR012373">
    <property type="entry name" value="Ferrdict_sens_TM"/>
</dbReference>
<keyword evidence="1" id="KW-0472">Membrane</keyword>
<organism evidence="4 5">
    <name type="scientific">Pedobacter frigoris</name>
    <dbReference type="NCBI Taxonomy" id="2571272"/>
    <lineage>
        <taxon>Bacteria</taxon>
        <taxon>Pseudomonadati</taxon>
        <taxon>Bacteroidota</taxon>
        <taxon>Sphingobacteriia</taxon>
        <taxon>Sphingobacteriales</taxon>
        <taxon>Sphingobacteriaceae</taxon>
        <taxon>Pedobacter</taxon>
    </lineage>
</organism>
<evidence type="ECO:0000313" key="4">
    <source>
        <dbReference type="EMBL" id="TKC07201.1"/>
    </source>
</evidence>
<dbReference type="Gene3D" id="2.60.120.1440">
    <property type="match status" value="1"/>
</dbReference>
<evidence type="ECO:0000256" key="1">
    <source>
        <dbReference type="SAM" id="Phobius"/>
    </source>
</evidence>
<dbReference type="AlphaFoldDB" id="A0A4U1CLL7"/>
<evidence type="ECO:0000313" key="5">
    <source>
        <dbReference type="Proteomes" id="UP000307244"/>
    </source>
</evidence>
<dbReference type="OrthoDB" id="1523735at2"/>
<dbReference type="PIRSF" id="PIRSF018266">
    <property type="entry name" value="FecR"/>
    <property type="match status" value="1"/>
</dbReference>
<dbReference type="Pfam" id="PF04773">
    <property type="entry name" value="FecR"/>
    <property type="match status" value="1"/>
</dbReference>
<name>A0A4U1CLL7_9SPHI</name>
<comment type="caution">
    <text evidence="4">The sequence shown here is derived from an EMBL/GenBank/DDBJ whole genome shotgun (WGS) entry which is preliminary data.</text>
</comment>
<dbReference type="RefSeq" id="WP_136835468.1">
    <property type="nucleotide sequence ID" value="NZ_SWBQ01000002.1"/>
</dbReference>
<evidence type="ECO:0000259" key="3">
    <source>
        <dbReference type="Pfam" id="PF16344"/>
    </source>
</evidence>
<dbReference type="Pfam" id="PF16344">
    <property type="entry name" value="FecR_C"/>
    <property type="match status" value="1"/>
</dbReference>
<dbReference type="Gene3D" id="3.55.50.30">
    <property type="match status" value="1"/>
</dbReference>
<proteinExistence type="predicted"/>
<accession>A0A4U1CLL7</accession>
<dbReference type="GO" id="GO:0016989">
    <property type="term" value="F:sigma factor antagonist activity"/>
    <property type="evidence" value="ECO:0007669"/>
    <property type="project" value="TreeGrafter"/>
</dbReference>
<dbReference type="PANTHER" id="PTHR30273:SF2">
    <property type="entry name" value="PROTEIN FECR"/>
    <property type="match status" value="1"/>
</dbReference>
<keyword evidence="1" id="KW-1133">Transmembrane helix</keyword>
<dbReference type="InterPro" id="IPR006860">
    <property type="entry name" value="FecR"/>
</dbReference>